<proteinExistence type="inferred from homology"/>
<reference evidence="12 13" key="1">
    <citation type="journal article" date="2016" name="Appl. Environ. Microbiol.">
        <title>Function and Phylogeny of Bacterial Butyryl Coenzyme A:Acetate Transferases and Their Diversity in the Proximal Colon of Swine.</title>
        <authorList>
            <person name="Trachsel J."/>
            <person name="Bayles D.O."/>
            <person name="Looft T."/>
            <person name="Levine U.Y."/>
            <person name="Allen H.K."/>
        </authorList>
    </citation>
    <scope>NUCLEOTIDE SEQUENCE [LARGE SCALE GENOMIC DNA]</scope>
    <source>
        <strain evidence="12 13">35-6-1</strain>
    </source>
</reference>
<keyword evidence="5 10" id="KW-0067">ATP-binding</keyword>
<feature type="domain" description="UvrD-like helicase ATP-binding" evidence="11">
    <location>
        <begin position="276"/>
        <end position="642"/>
    </location>
</feature>
<dbReference type="GO" id="GO:0005524">
    <property type="term" value="F:ATP binding"/>
    <property type="evidence" value="ECO:0007669"/>
    <property type="project" value="UniProtKB-UniRule"/>
</dbReference>
<gene>
    <name evidence="12" type="ORF">BIV18_09985</name>
</gene>
<dbReference type="InterPro" id="IPR014017">
    <property type="entry name" value="DNA_helicase_UvrD-like_C"/>
</dbReference>
<evidence type="ECO:0000256" key="4">
    <source>
        <dbReference type="ARBA" id="ARBA00022806"/>
    </source>
</evidence>
<evidence type="ECO:0000256" key="5">
    <source>
        <dbReference type="ARBA" id="ARBA00022840"/>
    </source>
</evidence>
<dbReference type="GO" id="GO:0005829">
    <property type="term" value="C:cytosol"/>
    <property type="evidence" value="ECO:0007669"/>
    <property type="project" value="TreeGrafter"/>
</dbReference>
<evidence type="ECO:0000313" key="12">
    <source>
        <dbReference type="EMBL" id="OLR61673.1"/>
    </source>
</evidence>
<dbReference type="Pfam" id="PF13361">
    <property type="entry name" value="UvrD_C"/>
    <property type="match status" value="1"/>
</dbReference>
<dbReference type="Gene3D" id="1.10.10.160">
    <property type="match status" value="1"/>
</dbReference>
<keyword evidence="13" id="KW-1185">Reference proteome</keyword>
<comment type="caution">
    <text evidence="12">The sequence shown here is derived from an EMBL/GenBank/DDBJ whole genome shotgun (WGS) entry which is preliminary data.</text>
</comment>
<dbReference type="InterPro" id="IPR013986">
    <property type="entry name" value="DExx_box_DNA_helicase_dom_sf"/>
</dbReference>
<evidence type="ECO:0000256" key="8">
    <source>
        <dbReference type="ARBA" id="ARBA00034808"/>
    </source>
</evidence>
<dbReference type="InterPro" id="IPR027417">
    <property type="entry name" value="P-loop_NTPase"/>
</dbReference>
<evidence type="ECO:0000256" key="9">
    <source>
        <dbReference type="ARBA" id="ARBA00048988"/>
    </source>
</evidence>
<protein>
    <recommendedName>
        <fullName evidence="8">DNA 3'-5' helicase</fullName>
        <ecNumber evidence="8">5.6.2.4</ecNumber>
    </recommendedName>
</protein>
<dbReference type="Pfam" id="PF00580">
    <property type="entry name" value="UvrD-helicase"/>
    <property type="match status" value="1"/>
</dbReference>
<dbReference type="GO" id="GO:0003677">
    <property type="term" value="F:DNA binding"/>
    <property type="evidence" value="ECO:0007669"/>
    <property type="project" value="InterPro"/>
</dbReference>
<evidence type="ECO:0000256" key="10">
    <source>
        <dbReference type="PROSITE-ProRule" id="PRU00560"/>
    </source>
</evidence>
<dbReference type="EMBL" id="MJIH01000008">
    <property type="protein sequence ID" value="OLR61673.1"/>
    <property type="molecule type" value="Genomic_DNA"/>
</dbReference>
<evidence type="ECO:0000313" key="13">
    <source>
        <dbReference type="Proteomes" id="UP000187166"/>
    </source>
</evidence>
<dbReference type="STRING" id="1465756.BIV18_09985"/>
<evidence type="ECO:0000256" key="1">
    <source>
        <dbReference type="ARBA" id="ARBA00009922"/>
    </source>
</evidence>
<dbReference type="PROSITE" id="PS51198">
    <property type="entry name" value="UVRD_HELICASE_ATP_BIND"/>
    <property type="match status" value="1"/>
</dbReference>
<dbReference type="SUPFAM" id="SSF52540">
    <property type="entry name" value="P-loop containing nucleoside triphosphate hydrolases"/>
    <property type="match status" value="1"/>
</dbReference>
<sequence length="985" mass="113637">MITIQSGNVRSYLKCKKQFLFKTLSENKYITNNMLLRKVVGKKLTDLDKIQEVVAEKFELGSISNLYVSQFLQNLAVRYYDYLDTVILDKNNKIIAQDKTFVTNINGHISSSIKVDYIIEDKHGDLIAYKIYAKKSPYNKSFNNGEKSIYRQDVDGFLLKQVLKENFKEDFDKKGISLKFIYLINSTESEKNDKINKNKLNVVQYDLYGNLYDVGTQAIVNQQVKDLEKELRDESELEPKARCIDCKYKTSCPTFSNQSVELQEEEATEGQGSIVQYTPNQLEAVLGDKAGIYRVVAGPGAGKTKVLVGKLVNLLSYGIDPSEVLFLTFSNAASDEMKSRIISSIAEENLDEDLDIDKFNISTIHAFCFNIIKKYYKEFYFDKEPTVLSQEKNYEIIEGLYNKVKANLVDDPSKAGIGKYYFFEELKKDLFASEFSSNAFNRSGGLVKFIEMTNLYMSIIDSTPRYISQQGAVDQLLKVLFNKISEKYENQRQEYKAFCGTIEQICVIYYNILLEEGLISFDSMIPRVSNYSRLLNDMDRKYPEAFNFKYVLIDESQDCSEEDLNLVNSIIQSKDFYQLFLVGDENQRIYDFRGACSKSLKEKDLILSRRYKRTTIQGLTVLEEIEPFKVHYIYLNQSFRSTQTVLDEVNTLAQNSTYPFEDYKELESKMKDNQAEIEIMQDFDGITPYSMSVLSQGIIVNYGKIFRICKDLEDKGLTEVEFRGQLTSQIKDLAESSKDINEVFLYRLLGFLLKHYDKLNRTAILARSKRELDIISEILTMMKIPYKSNYSQTIDSLAGFKTLFGLMSILKALKEDKEIPDLSALVSILLMEDEIKDIEEDKDLDYFREKIDERVNELKVRVAKEDLKSILLEVLMGEDKLKVWVDILKDDEDLTFDELYKKYATIDKYGSDMSIETKDNGALNLLTMHSSKGLEFDFVFVVAKLEKASASHFYTLDISAERDNLRLLYVALSRAKYGLYLLGLR</sequence>
<keyword evidence="2 10" id="KW-0547">Nucleotide-binding</keyword>
<accession>A0A1U7LXA4</accession>
<dbReference type="PANTHER" id="PTHR11070">
    <property type="entry name" value="UVRD / RECB / PCRA DNA HELICASE FAMILY MEMBER"/>
    <property type="match status" value="1"/>
</dbReference>
<organism evidence="12 13">
    <name type="scientific">Peptoniphilus porci</name>
    <dbReference type="NCBI Taxonomy" id="2652280"/>
    <lineage>
        <taxon>Bacteria</taxon>
        <taxon>Bacillati</taxon>
        <taxon>Bacillota</taxon>
        <taxon>Tissierellia</taxon>
        <taxon>Tissierellales</taxon>
        <taxon>Peptoniphilaceae</taxon>
        <taxon>Peptoniphilus</taxon>
    </lineage>
</organism>
<dbReference type="Proteomes" id="UP000187166">
    <property type="component" value="Unassembled WGS sequence"/>
</dbReference>
<name>A0A1U7LXA4_9FIRM</name>
<keyword evidence="4 10" id="KW-0347">Helicase</keyword>
<evidence type="ECO:0000256" key="7">
    <source>
        <dbReference type="ARBA" id="ARBA00034617"/>
    </source>
</evidence>
<evidence type="ECO:0000259" key="11">
    <source>
        <dbReference type="PROSITE" id="PS51198"/>
    </source>
</evidence>
<dbReference type="PANTHER" id="PTHR11070:SF67">
    <property type="entry name" value="DNA 3'-5' HELICASE"/>
    <property type="match status" value="1"/>
</dbReference>
<dbReference type="GO" id="GO:0043138">
    <property type="term" value="F:3'-5' DNA helicase activity"/>
    <property type="evidence" value="ECO:0007669"/>
    <property type="project" value="UniProtKB-EC"/>
</dbReference>
<dbReference type="GO" id="GO:0000725">
    <property type="term" value="P:recombinational repair"/>
    <property type="evidence" value="ECO:0007669"/>
    <property type="project" value="TreeGrafter"/>
</dbReference>
<dbReference type="AlphaFoldDB" id="A0A1U7LXA4"/>
<dbReference type="InterPro" id="IPR000212">
    <property type="entry name" value="DNA_helicase_UvrD/REP"/>
</dbReference>
<feature type="binding site" evidence="10">
    <location>
        <begin position="297"/>
        <end position="304"/>
    </location>
    <ligand>
        <name>ATP</name>
        <dbReference type="ChEBI" id="CHEBI:30616"/>
    </ligand>
</feature>
<evidence type="ECO:0000256" key="6">
    <source>
        <dbReference type="ARBA" id="ARBA00023235"/>
    </source>
</evidence>
<dbReference type="Gene3D" id="3.40.50.300">
    <property type="entry name" value="P-loop containing nucleotide triphosphate hydrolases"/>
    <property type="match status" value="4"/>
</dbReference>
<keyword evidence="6" id="KW-0413">Isomerase</keyword>
<keyword evidence="3 10" id="KW-0378">Hydrolase</keyword>
<dbReference type="EC" id="5.6.2.4" evidence="8"/>
<dbReference type="GO" id="GO:0016887">
    <property type="term" value="F:ATP hydrolysis activity"/>
    <property type="evidence" value="ECO:0007669"/>
    <property type="project" value="RHEA"/>
</dbReference>
<comment type="similarity">
    <text evidence="1">Belongs to the helicase family. UvrD subfamily.</text>
</comment>
<comment type="catalytic activity">
    <reaction evidence="7">
        <text>Couples ATP hydrolysis with the unwinding of duplex DNA by translocating in the 3'-5' direction.</text>
        <dbReference type="EC" id="5.6.2.4"/>
    </reaction>
</comment>
<evidence type="ECO:0000256" key="2">
    <source>
        <dbReference type="ARBA" id="ARBA00022741"/>
    </source>
</evidence>
<evidence type="ECO:0000256" key="3">
    <source>
        <dbReference type="ARBA" id="ARBA00022801"/>
    </source>
</evidence>
<dbReference type="InterPro" id="IPR014016">
    <property type="entry name" value="UvrD-like_ATP-bd"/>
</dbReference>
<comment type="catalytic activity">
    <reaction evidence="9">
        <text>ATP + H2O = ADP + phosphate + H(+)</text>
        <dbReference type="Rhea" id="RHEA:13065"/>
        <dbReference type="ChEBI" id="CHEBI:15377"/>
        <dbReference type="ChEBI" id="CHEBI:15378"/>
        <dbReference type="ChEBI" id="CHEBI:30616"/>
        <dbReference type="ChEBI" id="CHEBI:43474"/>
        <dbReference type="ChEBI" id="CHEBI:456216"/>
        <dbReference type="EC" id="5.6.2.4"/>
    </reaction>
</comment>